<comment type="caution">
    <text evidence="4">The sequence shown here is derived from an EMBL/GenBank/DDBJ whole genome shotgun (WGS) entry which is preliminary data.</text>
</comment>
<evidence type="ECO:0000259" key="3">
    <source>
        <dbReference type="PROSITE" id="PS50042"/>
    </source>
</evidence>
<dbReference type="SMART" id="SM00100">
    <property type="entry name" value="cNMP"/>
    <property type="match status" value="1"/>
</dbReference>
<feature type="transmembrane region" description="Helical" evidence="2">
    <location>
        <begin position="168"/>
        <end position="190"/>
    </location>
</feature>
<feature type="region of interest" description="Disordered" evidence="1">
    <location>
        <begin position="52"/>
        <end position="80"/>
    </location>
</feature>
<dbReference type="PROSITE" id="PS50042">
    <property type="entry name" value="CNMP_BINDING_3"/>
    <property type="match status" value="1"/>
</dbReference>
<reference evidence="4" key="1">
    <citation type="submission" date="2022-11" db="EMBL/GenBank/DDBJ databases">
        <authorList>
            <person name="Morgan W.R."/>
            <person name="Tartar A."/>
        </authorList>
    </citation>
    <scope>NUCLEOTIDE SEQUENCE</scope>
    <source>
        <strain evidence="4">ARSEF 373</strain>
    </source>
</reference>
<dbReference type="SUPFAM" id="SSF51206">
    <property type="entry name" value="cAMP-binding domain-like"/>
    <property type="match status" value="1"/>
</dbReference>
<proteinExistence type="predicted"/>
<protein>
    <recommendedName>
        <fullName evidence="3">Cyclic nucleotide-binding domain-containing protein</fullName>
    </recommendedName>
</protein>
<dbReference type="SUPFAM" id="SSF81324">
    <property type="entry name" value="Voltage-gated potassium channels"/>
    <property type="match status" value="1"/>
</dbReference>
<dbReference type="PROSITE" id="PS00889">
    <property type="entry name" value="CNMP_BINDING_2"/>
    <property type="match status" value="1"/>
</dbReference>
<dbReference type="PROSITE" id="PS00888">
    <property type="entry name" value="CNMP_BINDING_1"/>
    <property type="match status" value="1"/>
</dbReference>
<dbReference type="Pfam" id="PF00027">
    <property type="entry name" value="cNMP_binding"/>
    <property type="match status" value="1"/>
</dbReference>
<dbReference type="EMBL" id="DAKRPA010000071">
    <property type="protein sequence ID" value="DBA00046.1"/>
    <property type="molecule type" value="Genomic_DNA"/>
</dbReference>
<name>A0AAV2Z169_9STRA</name>
<keyword evidence="2" id="KW-1133">Transmembrane helix</keyword>
<dbReference type="Proteomes" id="UP001146120">
    <property type="component" value="Unassembled WGS sequence"/>
</dbReference>
<dbReference type="PANTHER" id="PTHR45689:SF5">
    <property type="entry name" value="I[[H]] CHANNEL, ISOFORM E"/>
    <property type="match status" value="1"/>
</dbReference>
<feature type="transmembrane region" description="Helical" evidence="2">
    <location>
        <begin position="317"/>
        <end position="338"/>
    </location>
</feature>
<dbReference type="InterPro" id="IPR014710">
    <property type="entry name" value="RmlC-like_jellyroll"/>
</dbReference>
<dbReference type="Gene3D" id="1.10.287.630">
    <property type="entry name" value="Helix hairpin bin"/>
    <property type="match status" value="1"/>
</dbReference>
<evidence type="ECO:0000313" key="5">
    <source>
        <dbReference type="Proteomes" id="UP001146120"/>
    </source>
</evidence>
<keyword evidence="2" id="KW-0472">Membrane</keyword>
<keyword evidence="5" id="KW-1185">Reference proteome</keyword>
<evidence type="ECO:0000256" key="1">
    <source>
        <dbReference type="SAM" id="MobiDB-lite"/>
    </source>
</evidence>
<dbReference type="InterPro" id="IPR018490">
    <property type="entry name" value="cNMP-bd_dom_sf"/>
</dbReference>
<dbReference type="Gene3D" id="1.10.287.70">
    <property type="match status" value="1"/>
</dbReference>
<evidence type="ECO:0000256" key="2">
    <source>
        <dbReference type="SAM" id="Phobius"/>
    </source>
</evidence>
<dbReference type="AlphaFoldDB" id="A0AAV2Z169"/>
<organism evidence="4 5">
    <name type="scientific">Lagenidium giganteum</name>
    <dbReference type="NCBI Taxonomy" id="4803"/>
    <lineage>
        <taxon>Eukaryota</taxon>
        <taxon>Sar</taxon>
        <taxon>Stramenopiles</taxon>
        <taxon>Oomycota</taxon>
        <taxon>Peronosporomycetes</taxon>
        <taxon>Pythiales</taxon>
        <taxon>Pythiaceae</taxon>
    </lineage>
</organism>
<sequence length="738" mass="83888">MLGLKANALARNELDKTVTYEKMMQHFQLRKVSSYDAVGAAAVAESAQLALSRPSSAKSMSRKHSPSSSVSEGVEDAADPPDEEELLMIDTVDQPVNSVTIPNGDPQLHKIRPLIRQQSSRPVISNVGTQRHRVPRWWRRLRRQVRHVMAPLAVPLSPVGALTKVRAVAQLVAFLVQVLSLPLVPAYFPIGCESVRKVMVFLELVYLIDVVLHLNTSYYDHTSLQLVTSRQKIFERYAKGWLIWDLLGAVPIETFGGKGGREDNVLHVVFHAFFRVGRLVHFAHEFREYLRVSQRLRIAKNVISWLFYSRSSHLVRIVNMIMSVVLAAHYVACGWHLLTRDDPNAPNAARAGATVLEQYTSDINYAVMLIHGQGEYNGLTPLQNVFPAVVVILGSVIIAIVFGNIAMLVSNFNANSTKYQRKMEALFETMNKLDLPVELRERIQQYYEHLWREYESLDGDIVKFSRELTHTLAIEVGLVKYMGLIMNVPFWQDCTPDFVTQIVLSLVVRVYLPDDFVIRQGEVGQELFMINRGTCELPLPPLSRPYPDTGSDAHMDRFSPRNIKARRQRRSSSIPRIQAMFKEFRNKPAEVEDDGACRVHAGQSFGEMALLVNYRRTATVRAATYVEMCILERSSFQKILMKNPEDRHTVLRTLLTHCVEKGDMPILWDHVQEVLAKEMQISVSELLQQRDKLPTNVIVNALLHHVDRDHVDAKIALIMRLPLQLLIPEQTSLLKLHS</sequence>
<evidence type="ECO:0000313" key="4">
    <source>
        <dbReference type="EMBL" id="DBA00046.1"/>
    </source>
</evidence>
<dbReference type="PANTHER" id="PTHR45689">
    <property type="entry name" value="I[[H]] CHANNEL, ISOFORM E"/>
    <property type="match status" value="1"/>
</dbReference>
<dbReference type="GO" id="GO:0005249">
    <property type="term" value="F:voltage-gated potassium channel activity"/>
    <property type="evidence" value="ECO:0007669"/>
    <property type="project" value="TreeGrafter"/>
</dbReference>
<dbReference type="InterPro" id="IPR018488">
    <property type="entry name" value="cNMP-bd_CS"/>
</dbReference>
<dbReference type="Gene3D" id="2.60.120.10">
    <property type="entry name" value="Jelly Rolls"/>
    <property type="match status" value="1"/>
</dbReference>
<accession>A0AAV2Z169</accession>
<gene>
    <name evidence="4" type="ORF">N0F65_003712</name>
</gene>
<dbReference type="InterPro" id="IPR051413">
    <property type="entry name" value="K/Na_HCN_channel"/>
</dbReference>
<feature type="domain" description="Cyclic nucleotide-binding" evidence="3">
    <location>
        <begin position="490"/>
        <end position="657"/>
    </location>
</feature>
<dbReference type="GO" id="GO:0098855">
    <property type="term" value="C:HCN channel complex"/>
    <property type="evidence" value="ECO:0007669"/>
    <property type="project" value="TreeGrafter"/>
</dbReference>
<dbReference type="InterPro" id="IPR000595">
    <property type="entry name" value="cNMP-bd_dom"/>
</dbReference>
<dbReference type="CDD" id="cd00038">
    <property type="entry name" value="CAP_ED"/>
    <property type="match status" value="1"/>
</dbReference>
<reference evidence="4" key="2">
    <citation type="journal article" date="2023" name="Microbiol Resour">
        <title>Decontamination and Annotation of the Draft Genome Sequence of the Oomycete Lagenidium giganteum ARSEF 373.</title>
        <authorList>
            <person name="Morgan W.R."/>
            <person name="Tartar A."/>
        </authorList>
    </citation>
    <scope>NUCLEOTIDE SEQUENCE</scope>
    <source>
        <strain evidence="4">ARSEF 373</strain>
    </source>
</reference>
<dbReference type="GO" id="GO:0003254">
    <property type="term" value="P:regulation of membrane depolarization"/>
    <property type="evidence" value="ECO:0007669"/>
    <property type="project" value="TreeGrafter"/>
</dbReference>
<keyword evidence="2" id="KW-0812">Transmembrane</keyword>
<feature type="transmembrane region" description="Helical" evidence="2">
    <location>
        <begin position="385"/>
        <end position="412"/>
    </location>
</feature>
<dbReference type="GO" id="GO:0035725">
    <property type="term" value="P:sodium ion transmembrane transport"/>
    <property type="evidence" value="ECO:0007669"/>
    <property type="project" value="TreeGrafter"/>
</dbReference>